<proteinExistence type="predicted"/>
<organism evidence="2 3">
    <name type="scientific">Caldalkalibacillus uzonensis</name>
    <dbReference type="NCBI Taxonomy" id="353224"/>
    <lineage>
        <taxon>Bacteria</taxon>
        <taxon>Bacillati</taxon>
        <taxon>Bacillota</taxon>
        <taxon>Bacilli</taxon>
        <taxon>Bacillales</taxon>
        <taxon>Bacillaceae</taxon>
        <taxon>Caldalkalibacillus</taxon>
    </lineage>
</organism>
<evidence type="ECO:0000313" key="2">
    <source>
        <dbReference type="EMBL" id="MDQ0338566.1"/>
    </source>
</evidence>
<gene>
    <name evidence="2" type="ORF">J2S00_001352</name>
</gene>
<dbReference type="Gene3D" id="3.30.360.10">
    <property type="entry name" value="Dihydrodipicolinate Reductase, domain 2"/>
    <property type="match status" value="1"/>
</dbReference>
<reference evidence="2 3" key="1">
    <citation type="submission" date="2023-07" db="EMBL/GenBank/DDBJ databases">
        <title>Genomic Encyclopedia of Type Strains, Phase IV (KMG-IV): sequencing the most valuable type-strain genomes for metagenomic binning, comparative biology and taxonomic classification.</title>
        <authorList>
            <person name="Goeker M."/>
        </authorList>
    </citation>
    <scope>NUCLEOTIDE SEQUENCE [LARGE SCALE GENOMIC DNA]</scope>
    <source>
        <strain evidence="2 3">DSM 17740</strain>
    </source>
</reference>
<comment type="caution">
    <text evidence="2">The sequence shown here is derived from an EMBL/GenBank/DDBJ whole genome shotgun (WGS) entry which is preliminary data.</text>
</comment>
<accession>A0ABU0CRS2</accession>
<keyword evidence="3" id="KW-1185">Reference proteome</keyword>
<protein>
    <submittedName>
        <fullName evidence="2">Dehydrogenase</fullName>
    </submittedName>
</protein>
<dbReference type="Pfam" id="PF01408">
    <property type="entry name" value="GFO_IDH_MocA"/>
    <property type="match status" value="1"/>
</dbReference>
<dbReference type="InterPro" id="IPR036291">
    <property type="entry name" value="NAD(P)-bd_dom_sf"/>
</dbReference>
<dbReference type="EMBL" id="JAUSUQ010000004">
    <property type="protein sequence ID" value="MDQ0338566.1"/>
    <property type="molecule type" value="Genomic_DNA"/>
</dbReference>
<name>A0ABU0CRS2_9BACI</name>
<dbReference type="RefSeq" id="WP_307337136.1">
    <property type="nucleotide sequence ID" value="NZ_JAUSUQ010000004.1"/>
</dbReference>
<dbReference type="Proteomes" id="UP001232445">
    <property type="component" value="Unassembled WGS sequence"/>
</dbReference>
<feature type="domain" description="Gfo/Idh/MocA-like oxidoreductase N-terminal" evidence="1">
    <location>
        <begin position="57"/>
        <end position="137"/>
    </location>
</feature>
<dbReference type="InterPro" id="IPR000683">
    <property type="entry name" value="Gfo/Idh/MocA-like_OxRdtase_N"/>
</dbReference>
<dbReference type="SUPFAM" id="SSF51735">
    <property type="entry name" value="NAD(P)-binding Rossmann-fold domains"/>
    <property type="match status" value="1"/>
</dbReference>
<dbReference type="Gene3D" id="3.40.50.720">
    <property type="entry name" value="NAD(P)-binding Rossmann-like Domain"/>
    <property type="match status" value="1"/>
</dbReference>
<evidence type="ECO:0000313" key="3">
    <source>
        <dbReference type="Proteomes" id="UP001232445"/>
    </source>
</evidence>
<evidence type="ECO:0000259" key="1">
    <source>
        <dbReference type="Pfam" id="PF01408"/>
    </source>
</evidence>
<sequence length="302" mass="33715">MSGEIRIGIVGLDTSHVVAFTQLLNDSDHEYHIPGGRVTMAYPGGSPDFELSISRVEGYKKTLQQDYGVQIVDSITEVAKHTDAILLESVDGRVHLEQFRQLAPFQKPVFIDKPLATTYKEACEICEMASQYNVPLMSSSALRFAQGLTNVLKEKSKGNVIGADCYGPMTLEPTQPGLFWYGIHSVEMLFAVLGHSCVKVQAIANQDHDLVIGEWEDGRIGTVRGNRMGNRQFGAMIHFEQGSQWVDISADVKPYYASLLEKIMQMFTSRNPIIEIKETLQIIRFIEAANQSRQSRFPVVLS</sequence>